<comment type="cofactor">
    <cofactor evidence="1">
        <name>Zn(2+)</name>
        <dbReference type="ChEBI" id="CHEBI:29105"/>
    </cofactor>
</comment>
<evidence type="ECO:0000259" key="7">
    <source>
        <dbReference type="Pfam" id="PF01551"/>
    </source>
</evidence>
<keyword evidence="4" id="KW-0378">Hydrolase</keyword>
<dbReference type="GO" id="GO:0046872">
    <property type="term" value="F:metal ion binding"/>
    <property type="evidence" value="ECO:0007669"/>
    <property type="project" value="UniProtKB-KW"/>
</dbReference>
<dbReference type="AlphaFoldDB" id="A0A151CF83"/>
<dbReference type="STRING" id="1630136.AS592_02115"/>
<dbReference type="GO" id="GO:0004222">
    <property type="term" value="F:metalloendopeptidase activity"/>
    <property type="evidence" value="ECO:0007669"/>
    <property type="project" value="TreeGrafter"/>
</dbReference>
<sequence>MKYLAALILMFSFAFGMKAEMKEWPKDLTFSDYLDAHDISKGMLDSISKKDQEYLSDIQSRYKYYELLDNDGTLMQALIPISREMQIHLFKEVESDRYKFDIIPIVYRTHEYFAKVIINSNPYVDAKKAINRDSVAKKASQALKDIINTKKLHKGDMISFVYTQRTRLGVPYTMPDIKVMKVKTKKINQFIYVDEDGHGYKETDKKVAYTVTGKKKVTYTRRVKGKGTTFGMPLRHARVTSSFSYRRWHPILHRYRPHHGTDFGARRGTPLLAVNDGTVSYAGWKGGYGRVVQIRHAGGYESFYAHQSRMRVKRGQKVKKGQIIGYVGSSGRSTGPHLHFGLKKNGRWVDPMKYLRKKSIKTSILKKFTKYENVAEIRYKKVSIKGTEENRMKLQAYLLNDTPSYIWGRTYEGEVHINDREKFEDEE</sequence>
<name>A0A151CF83_9BACT</name>
<keyword evidence="5" id="KW-0862">Zinc</keyword>
<keyword evidence="6" id="KW-0482">Metalloprotease</keyword>
<feature type="domain" description="M23ase beta-sheet core" evidence="7">
    <location>
        <begin position="257"/>
        <end position="351"/>
    </location>
</feature>
<dbReference type="RefSeq" id="WP_067331640.1">
    <property type="nucleotide sequence ID" value="NZ_LNKT01000045.1"/>
</dbReference>
<reference evidence="9 10" key="1">
    <citation type="submission" date="2015-11" db="EMBL/GenBank/DDBJ databases">
        <title>Draft genome of Sulfurovum riftiae 1812E, a member of the Epsilonproteobacteria isolated from the tube of the deep-sea hydrothermal vent tubewom Riftia pachyptila.</title>
        <authorList>
            <person name="Vetriani C."/>
            <person name="Giovannelli D."/>
        </authorList>
    </citation>
    <scope>NUCLEOTIDE SEQUENCE [LARGE SCALE GENOMIC DNA]</scope>
    <source>
        <strain evidence="9 10">1812E</strain>
    </source>
</reference>
<keyword evidence="10" id="KW-1185">Reference proteome</keyword>
<evidence type="ECO:0000259" key="8">
    <source>
        <dbReference type="Pfam" id="PF18059"/>
    </source>
</evidence>
<dbReference type="PANTHER" id="PTHR21666:SF288">
    <property type="entry name" value="CELL DIVISION PROTEIN YTFB"/>
    <property type="match status" value="1"/>
</dbReference>
<evidence type="ECO:0000256" key="1">
    <source>
        <dbReference type="ARBA" id="ARBA00001947"/>
    </source>
</evidence>
<organism evidence="9 10">
    <name type="scientific">Sulfurovum riftiae</name>
    <dbReference type="NCBI Taxonomy" id="1630136"/>
    <lineage>
        <taxon>Bacteria</taxon>
        <taxon>Pseudomonadati</taxon>
        <taxon>Campylobacterota</taxon>
        <taxon>Epsilonproteobacteria</taxon>
        <taxon>Campylobacterales</taxon>
        <taxon>Sulfurovaceae</taxon>
        <taxon>Sulfurovum</taxon>
    </lineage>
</organism>
<dbReference type="InterPro" id="IPR050570">
    <property type="entry name" value="Cell_wall_metabolism_enzyme"/>
</dbReference>
<evidence type="ECO:0000256" key="2">
    <source>
        <dbReference type="ARBA" id="ARBA00022670"/>
    </source>
</evidence>
<dbReference type="CDD" id="cd12797">
    <property type="entry name" value="M23_peptidase"/>
    <property type="match status" value="1"/>
</dbReference>
<dbReference type="PANTHER" id="PTHR21666">
    <property type="entry name" value="PEPTIDASE-RELATED"/>
    <property type="match status" value="1"/>
</dbReference>
<dbReference type="Pfam" id="PF18059">
    <property type="entry name" value="Csd3_N"/>
    <property type="match status" value="1"/>
</dbReference>
<feature type="domain" description="Csd3 N-terminal" evidence="8">
    <location>
        <begin position="23"/>
        <end position="105"/>
    </location>
</feature>
<accession>A0A151CF83</accession>
<dbReference type="Pfam" id="PF01551">
    <property type="entry name" value="Peptidase_M23"/>
    <property type="match status" value="1"/>
</dbReference>
<dbReference type="FunFam" id="2.70.70.10:FF:000006">
    <property type="entry name" value="M23 family peptidase"/>
    <property type="match status" value="1"/>
</dbReference>
<evidence type="ECO:0000256" key="5">
    <source>
        <dbReference type="ARBA" id="ARBA00022833"/>
    </source>
</evidence>
<dbReference type="Gene3D" id="3.10.450.350">
    <property type="match status" value="1"/>
</dbReference>
<dbReference type="Gene3D" id="2.70.70.10">
    <property type="entry name" value="Glucose Permease (Domain IIA)"/>
    <property type="match status" value="1"/>
</dbReference>
<evidence type="ECO:0000313" key="10">
    <source>
        <dbReference type="Proteomes" id="UP000075359"/>
    </source>
</evidence>
<gene>
    <name evidence="9" type="ORF">AS592_02115</name>
</gene>
<dbReference type="Proteomes" id="UP000075359">
    <property type="component" value="Unassembled WGS sequence"/>
</dbReference>
<dbReference type="EMBL" id="LNKT01000045">
    <property type="protein sequence ID" value="KYJ86181.1"/>
    <property type="molecule type" value="Genomic_DNA"/>
</dbReference>
<proteinExistence type="predicted"/>
<dbReference type="InterPro" id="IPR016047">
    <property type="entry name" value="M23ase_b-sheet_dom"/>
</dbReference>
<evidence type="ECO:0000256" key="4">
    <source>
        <dbReference type="ARBA" id="ARBA00022801"/>
    </source>
</evidence>
<dbReference type="InterPro" id="IPR011055">
    <property type="entry name" value="Dup_hybrid_motif"/>
</dbReference>
<dbReference type="InterPro" id="IPR040653">
    <property type="entry name" value="Csd3_N"/>
</dbReference>
<evidence type="ECO:0000256" key="3">
    <source>
        <dbReference type="ARBA" id="ARBA00022723"/>
    </source>
</evidence>
<evidence type="ECO:0000313" key="9">
    <source>
        <dbReference type="EMBL" id="KYJ86181.1"/>
    </source>
</evidence>
<keyword evidence="2" id="KW-0645">Protease</keyword>
<evidence type="ECO:0000256" key="6">
    <source>
        <dbReference type="ARBA" id="ARBA00023049"/>
    </source>
</evidence>
<comment type="caution">
    <text evidence="9">The sequence shown here is derived from an EMBL/GenBank/DDBJ whole genome shotgun (WGS) entry which is preliminary data.</text>
</comment>
<dbReference type="GO" id="GO:0006508">
    <property type="term" value="P:proteolysis"/>
    <property type="evidence" value="ECO:0007669"/>
    <property type="project" value="UniProtKB-KW"/>
</dbReference>
<dbReference type="SUPFAM" id="SSF51261">
    <property type="entry name" value="Duplicated hybrid motif"/>
    <property type="match status" value="1"/>
</dbReference>
<dbReference type="OrthoDB" id="9815245at2"/>
<protein>
    <submittedName>
        <fullName evidence="9">Peptidase M24</fullName>
    </submittedName>
</protein>
<keyword evidence="3" id="KW-0479">Metal-binding</keyword>